<evidence type="ECO:0000256" key="5">
    <source>
        <dbReference type="ARBA" id="ARBA00022475"/>
    </source>
</evidence>
<comment type="subcellular location">
    <subcellularLocation>
        <location evidence="1 10">Bacterial flagellum basal body</location>
    </subcellularLocation>
    <subcellularLocation>
        <location evidence="2 10">Cell membrane</location>
        <topology evidence="2 10">Peripheral membrane protein</topology>
        <orientation evidence="2 10">Cytoplasmic side</orientation>
    </subcellularLocation>
</comment>
<dbReference type="InterPro" id="IPR011002">
    <property type="entry name" value="FliG_a-hlx"/>
</dbReference>
<keyword evidence="5 10" id="KW-1003">Cell membrane</keyword>
<dbReference type="NCBIfam" id="TIGR00207">
    <property type="entry name" value="fliG"/>
    <property type="match status" value="1"/>
</dbReference>
<sequence>MPRKEQKELTGKQKAAILLITLGPDVSASVYKHLTEEEIEKLTLEISGVRKVEPHSKEQVLEEFHNIALAQDYISQGGIGFAKTVLEKALGPEQASVIINRLTSSLQVRPFDFARKADPAQILNFIQNEHPQTIALILSYLDAAQAGQILSELPQEMQADVARRIAEMDRTSPEIINEVEQILERKLSATVTQDYTQTGGIEAVVEVLNGVDRATERTILEALEIQDPELAEEIKKRMFVFEDIVTLDNRAIQRVIRDCENEDLMLALKVSSDEVREIVYKNMSQRMVETFKEEMELMGPVRLRDVEEAQSRIVAIIRRLEEAGEIIVARGGGDDIIV</sequence>
<dbReference type="FunFam" id="1.10.220.30:FF:000005">
    <property type="entry name" value="Flagellar motor switch protein FliG"/>
    <property type="match status" value="1"/>
</dbReference>
<evidence type="ECO:0000256" key="9">
    <source>
        <dbReference type="ARBA" id="ARBA00023143"/>
    </source>
</evidence>
<proteinExistence type="inferred from homology"/>
<dbReference type="InterPro" id="IPR000090">
    <property type="entry name" value="Flg_Motor_Flig"/>
</dbReference>
<evidence type="ECO:0000313" key="15">
    <source>
        <dbReference type="Proteomes" id="UP000027602"/>
    </source>
</evidence>
<keyword evidence="15" id="KW-1185">Reference proteome</keyword>
<keyword evidence="14" id="KW-0969">Cilium</keyword>
<dbReference type="GO" id="GO:0003774">
    <property type="term" value="F:cytoskeletal motor activity"/>
    <property type="evidence" value="ECO:0007669"/>
    <property type="project" value="InterPro"/>
</dbReference>
<evidence type="ECO:0000259" key="11">
    <source>
        <dbReference type="Pfam" id="PF01706"/>
    </source>
</evidence>
<dbReference type="AlphaFoldDB" id="I3DZB0"/>
<feature type="domain" description="Flagellar motor switch protein FliG N-terminal" evidence="13">
    <location>
        <begin position="8"/>
        <end position="111"/>
    </location>
</feature>
<dbReference type="GO" id="GO:0005886">
    <property type="term" value="C:plasma membrane"/>
    <property type="evidence" value="ECO:0007669"/>
    <property type="project" value="UniProtKB-SubCell"/>
</dbReference>
<evidence type="ECO:0000256" key="10">
    <source>
        <dbReference type="PIRNR" id="PIRNR003161"/>
    </source>
</evidence>
<keyword evidence="8 10" id="KW-0472">Membrane</keyword>
<evidence type="ECO:0000256" key="6">
    <source>
        <dbReference type="ARBA" id="ARBA00022500"/>
    </source>
</evidence>
<keyword evidence="14" id="KW-0282">Flagellum</keyword>
<accession>I3DZB0</accession>
<dbReference type="KEGG" id="bmet:BMMGA3_06120"/>
<evidence type="ECO:0000256" key="4">
    <source>
        <dbReference type="ARBA" id="ARBA00021870"/>
    </source>
</evidence>
<evidence type="ECO:0000259" key="12">
    <source>
        <dbReference type="Pfam" id="PF14841"/>
    </source>
</evidence>
<dbReference type="Pfam" id="PF14841">
    <property type="entry name" value="FliG_M"/>
    <property type="match status" value="1"/>
</dbReference>
<dbReference type="STRING" id="796606.BMMGA3_06120"/>
<evidence type="ECO:0000256" key="8">
    <source>
        <dbReference type="ARBA" id="ARBA00023136"/>
    </source>
</evidence>
<dbReference type="InterPro" id="IPR032779">
    <property type="entry name" value="FliG_M"/>
</dbReference>
<evidence type="ECO:0000313" key="14">
    <source>
        <dbReference type="EMBL" id="AIE59652.1"/>
    </source>
</evidence>
<dbReference type="Pfam" id="PF14842">
    <property type="entry name" value="FliG_N"/>
    <property type="match status" value="1"/>
</dbReference>
<keyword evidence="7 10" id="KW-0283">Flagellar rotation</keyword>
<keyword evidence="9 10" id="KW-0975">Bacterial flagellum</keyword>
<dbReference type="InterPro" id="IPR023087">
    <property type="entry name" value="Flg_Motor_Flig_C"/>
</dbReference>
<dbReference type="RefSeq" id="WP_003349043.1">
    <property type="nucleotide sequence ID" value="NZ_ADWW01000004.1"/>
</dbReference>
<dbReference type="OrthoDB" id="9780302at2"/>
<evidence type="ECO:0000256" key="3">
    <source>
        <dbReference type="ARBA" id="ARBA00010299"/>
    </source>
</evidence>
<keyword evidence="6 10" id="KW-0145">Chemotaxis</keyword>
<dbReference type="eggNOG" id="COG1536">
    <property type="taxonomic scope" value="Bacteria"/>
</dbReference>
<dbReference type="PIRSF" id="PIRSF003161">
    <property type="entry name" value="FliG"/>
    <property type="match status" value="1"/>
</dbReference>
<reference evidence="14 15" key="1">
    <citation type="journal article" date="2015" name="BMC Genomics">
        <title>Transcriptome analysis of thermophilic methylotrophic Bacillus methanolicus MGA3 using RNA-sequencing provides detailed insights into its previously uncharted transcriptional landscape.</title>
        <authorList>
            <person name="Irla M."/>
            <person name="Neshat A."/>
            <person name="Brautaset T."/>
            <person name="Ruckert C."/>
            <person name="Kalinowski J."/>
            <person name="Wendisch V.F."/>
        </authorList>
    </citation>
    <scope>NUCLEOTIDE SEQUENCE [LARGE SCALE GENOMIC DNA]</scope>
    <source>
        <strain evidence="15">MGA3 / ATCC 53907</strain>
    </source>
</reference>
<comment type="function">
    <text evidence="10">One of the proteins that forms a switch complex that is proposed to be located at the base of the basal body. This complex interacts with chemotaxis proteins (such as CheY) in addition to contacting components of the motor that determine the direction of flagellar rotation.</text>
</comment>
<name>I3DZB0_BACMM</name>
<gene>
    <name evidence="14" type="primary">fliG</name>
    <name evidence="14" type="ORF">BMMGA3_06120</name>
</gene>
<feature type="domain" description="Flagellar motor switch protein FliG C-terminal" evidence="11">
    <location>
        <begin position="221"/>
        <end position="327"/>
    </location>
</feature>
<feature type="domain" description="Flagellar motor switch protein FliG middle" evidence="12">
    <location>
        <begin position="119"/>
        <end position="193"/>
    </location>
</feature>
<dbReference type="InterPro" id="IPR028263">
    <property type="entry name" value="FliG_N"/>
</dbReference>
<dbReference type="Proteomes" id="UP000027602">
    <property type="component" value="Chromosome"/>
</dbReference>
<protein>
    <recommendedName>
        <fullName evidence="4 10">Flagellar motor switch protein FliG</fullName>
    </recommendedName>
</protein>
<dbReference type="PRINTS" id="PR00954">
    <property type="entry name" value="FLGMOTORFLIG"/>
</dbReference>
<evidence type="ECO:0000256" key="7">
    <source>
        <dbReference type="ARBA" id="ARBA00022779"/>
    </source>
</evidence>
<evidence type="ECO:0000259" key="13">
    <source>
        <dbReference type="Pfam" id="PF14842"/>
    </source>
</evidence>
<dbReference type="SUPFAM" id="SSF48029">
    <property type="entry name" value="FliG"/>
    <property type="match status" value="2"/>
</dbReference>
<dbReference type="PANTHER" id="PTHR30534:SF0">
    <property type="entry name" value="FLAGELLAR MOTOR SWITCH PROTEIN FLIG"/>
    <property type="match status" value="1"/>
</dbReference>
<dbReference type="PANTHER" id="PTHR30534">
    <property type="entry name" value="FLAGELLAR MOTOR SWITCH PROTEIN FLIG"/>
    <property type="match status" value="1"/>
</dbReference>
<dbReference type="Pfam" id="PF01706">
    <property type="entry name" value="FliG_C"/>
    <property type="match status" value="1"/>
</dbReference>
<dbReference type="GO" id="GO:0071973">
    <property type="term" value="P:bacterial-type flagellum-dependent cell motility"/>
    <property type="evidence" value="ECO:0007669"/>
    <property type="project" value="InterPro"/>
</dbReference>
<evidence type="ECO:0000256" key="1">
    <source>
        <dbReference type="ARBA" id="ARBA00004117"/>
    </source>
</evidence>
<dbReference type="EMBL" id="CP007739">
    <property type="protein sequence ID" value="AIE59652.1"/>
    <property type="molecule type" value="Genomic_DNA"/>
</dbReference>
<dbReference type="Gene3D" id="1.10.220.30">
    <property type="match status" value="3"/>
</dbReference>
<keyword evidence="14" id="KW-0966">Cell projection</keyword>
<dbReference type="HOGENOM" id="CLU_047835_1_1_9"/>
<organism evidence="14 15">
    <name type="scientific">Bacillus methanolicus (strain MGA3 / ATCC 53907)</name>
    <dbReference type="NCBI Taxonomy" id="796606"/>
    <lineage>
        <taxon>Bacteria</taxon>
        <taxon>Bacillati</taxon>
        <taxon>Bacillota</taxon>
        <taxon>Bacilli</taxon>
        <taxon>Bacillales</taxon>
        <taxon>Bacillaceae</taxon>
        <taxon>Bacillus</taxon>
    </lineage>
</organism>
<dbReference type="GO" id="GO:0006935">
    <property type="term" value="P:chemotaxis"/>
    <property type="evidence" value="ECO:0007669"/>
    <property type="project" value="UniProtKB-KW"/>
</dbReference>
<evidence type="ECO:0000256" key="2">
    <source>
        <dbReference type="ARBA" id="ARBA00004413"/>
    </source>
</evidence>
<comment type="similarity">
    <text evidence="3 10">Belongs to the FliG family.</text>
</comment>
<dbReference type="FunFam" id="1.10.220.30:FF:000001">
    <property type="entry name" value="Flagellar motor switch protein FliG"/>
    <property type="match status" value="1"/>
</dbReference>
<dbReference type="GO" id="GO:0009425">
    <property type="term" value="C:bacterial-type flagellum basal body"/>
    <property type="evidence" value="ECO:0007669"/>
    <property type="project" value="UniProtKB-SubCell"/>
</dbReference>